<reference evidence="1" key="1">
    <citation type="submission" date="2021-01" db="EMBL/GenBank/DDBJ databases">
        <authorList>
            <person name="Corre E."/>
            <person name="Pelletier E."/>
            <person name="Niang G."/>
            <person name="Scheremetjew M."/>
            <person name="Finn R."/>
            <person name="Kale V."/>
            <person name="Holt S."/>
            <person name="Cochrane G."/>
            <person name="Meng A."/>
            <person name="Brown T."/>
            <person name="Cohen L."/>
        </authorList>
    </citation>
    <scope>NUCLEOTIDE SEQUENCE</scope>
    <source>
        <strain evidence="1">GSO104</strain>
    </source>
</reference>
<dbReference type="Gene3D" id="3.30.530.20">
    <property type="match status" value="1"/>
</dbReference>
<organism evidence="1">
    <name type="scientific">Ditylum brightwellii</name>
    <dbReference type="NCBI Taxonomy" id="49249"/>
    <lineage>
        <taxon>Eukaryota</taxon>
        <taxon>Sar</taxon>
        <taxon>Stramenopiles</taxon>
        <taxon>Ochrophyta</taxon>
        <taxon>Bacillariophyta</taxon>
        <taxon>Mediophyceae</taxon>
        <taxon>Lithodesmiophycidae</taxon>
        <taxon>Lithodesmiales</taxon>
        <taxon>Lithodesmiaceae</taxon>
        <taxon>Ditylum</taxon>
    </lineage>
</organism>
<evidence type="ECO:0000313" key="1">
    <source>
        <dbReference type="EMBL" id="CAE4633990.1"/>
    </source>
</evidence>
<evidence type="ECO:0008006" key="2">
    <source>
        <dbReference type="Google" id="ProtNLM"/>
    </source>
</evidence>
<proteinExistence type="predicted"/>
<accession>A0A7S4VVI3</accession>
<name>A0A7S4VVI3_9STRA</name>
<dbReference type="EMBL" id="HBNS01037114">
    <property type="protein sequence ID" value="CAE4633990.1"/>
    <property type="molecule type" value="Transcribed_RNA"/>
</dbReference>
<dbReference type="InterPro" id="IPR023393">
    <property type="entry name" value="START-like_dom_sf"/>
</dbReference>
<protein>
    <recommendedName>
        <fullName evidence="2">START domain-containing protein</fullName>
    </recommendedName>
</protein>
<dbReference type="SUPFAM" id="SSF55961">
    <property type="entry name" value="Bet v1-like"/>
    <property type="match status" value="1"/>
</dbReference>
<gene>
    <name evidence="1" type="ORF">DBRI00130_LOCUS28986</name>
</gene>
<sequence>MTNSRLIFIRLPPICSIPELSSKKGPTDFQWVLVREGKSINCIEKIDNFQNVGVPIFRCRVKSLRGKADSHKFADLMTNFKNRVLWDPQIDAVDELHPVSNLNDVNEVLKKAGGRFGVCTRFGIGYCRSKANLAVSAREQLSLCSIHEFGDGKAIIWGTEMEDWHDHLFPPGERQVRAKSHLFTATIVQTGPMTFDVEYILQLEVGGMIPTWITTPITIDTLERLFCHARTCFDTDQVTNIDGNSNSA</sequence>
<dbReference type="AlphaFoldDB" id="A0A7S4VVI3"/>